<evidence type="ECO:0000313" key="2">
    <source>
        <dbReference type="Proteomes" id="UP001162483"/>
    </source>
</evidence>
<proteinExistence type="predicted"/>
<sequence>YWGGFWGTDNRSISPQIHTRHRNTVKVSGRQYGTTGGWWSTGFSRTGSGGFVRLRVPEENWAQSFGQHGVSPLTRCGQLQAAKG</sequence>
<dbReference type="Proteomes" id="UP001162483">
    <property type="component" value="Unassembled WGS sequence"/>
</dbReference>
<reference evidence="1" key="1">
    <citation type="submission" date="2023-05" db="EMBL/GenBank/DDBJ databases">
        <authorList>
            <person name="Stuckert A."/>
        </authorList>
    </citation>
    <scope>NUCLEOTIDE SEQUENCE</scope>
</reference>
<name>A0ABN9BKE9_9NEOB</name>
<accession>A0ABN9BKE9</accession>
<dbReference type="EMBL" id="CATNWA010004539">
    <property type="protein sequence ID" value="CAI9548053.1"/>
    <property type="molecule type" value="Genomic_DNA"/>
</dbReference>
<protein>
    <submittedName>
        <fullName evidence="1">Uncharacterized protein</fullName>
    </submittedName>
</protein>
<comment type="caution">
    <text evidence="1">The sequence shown here is derived from an EMBL/GenBank/DDBJ whole genome shotgun (WGS) entry which is preliminary data.</text>
</comment>
<evidence type="ECO:0000313" key="1">
    <source>
        <dbReference type="EMBL" id="CAI9548053.1"/>
    </source>
</evidence>
<gene>
    <name evidence="1" type="ORF">SPARVUS_LOCUS3087989</name>
</gene>
<organism evidence="1 2">
    <name type="scientific">Staurois parvus</name>
    <dbReference type="NCBI Taxonomy" id="386267"/>
    <lineage>
        <taxon>Eukaryota</taxon>
        <taxon>Metazoa</taxon>
        <taxon>Chordata</taxon>
        <taxon>Craniata</taxon>
        <taxon>Vertebrata</taxon>
        <taxon>Euteleostomi</taxon>
        <taxon>Amphibia</taxon>
        <taxon>Batrachia</taxon>
        <taxon>Anura</taxon>
        <taxon>Neobatrachia</taxon>
        <taxon>Ranoidea</taxon>
        <taxon>Ranidae</taxon>
        <taxon>Staurois</taxon>
    </lineage>
</organism>
<keyword evidence="2" id="KW-1185">Reference proteome</keyword>
<feature type="non-terminal residue" evidence="1">
    <location>
        <position position="1"/>
    </location>
</feature>